<dbReference type="InterPro" id="IPR036105">
    <property type="entry name" value="DiNase_FeMo-co_biosyn_sf"/>
</dbReference>
<sequence>MAKVAVATSDGFTVNEHFGHAQFFRVYELNADGYEYAGIRDAVAVCQQALGHDTTRFDKIIELLSDCDAVLVNRIGEGAAAYLIERGVRVFEVSGTIDAVLTRLKL</sequence>
<protein>
    <submittedName>
        <fullName evidence="2">Dinitrogenase iron-molybdenum cofactor</fullName>
    </submittedName>
</protein>
<dbReference type="PANTHER" id="PTHR33937">
    <property type="entry name" value="IRON-MOLYBDENUM PROTEIN-RELATED-RELATED"/>
    <property type="match status" value="1"/>
</dbReference>
<dbReference type="OrthoDB" id="280278at2"/>
<dbReference type="PANTHER" id="PTHR33937:SF2">
    <property type="entry name" value="DINITROGENASE IRON-MOLYBDENUM COFACTOR BIOSYNTHESIS DOMAIN-CONTAINING PROTEIN"/>
    <property type="match status" value="1"/>
</dbReference>
<dbReference type="EMBL" id="ADKM02000112">
    <property type="protein sequence ID" value="EGC02082.1"/>
    <property type="molecule type" value="Genomic_DNA"/>
</dbReference>
<evidence type="ECO:0000313" key="3">
    <source>
        <dbReference type="Proteomes" id="UP000004259"/>
    </source>
</evidence>
<dbReference type="SUPFAM" id="SSF53146">
    <property type="entry name" value="Nitrogenase accessory factor-like"/>
    <property type="match status" value="1"/>
</dbReference>
<reference evidence="2 3" key="1">
    <citation type="submission" date="2011-02" db="EMBL/GenBank/DDBJ databases">
        <authorList>
            <person name="Nelson K.E."/>
            <person name="Sutton G."/>
            <person name="Torralba M."/>
            <person name="Durkin S."/>
            <person name="Harkins D."/>
            <person name="Montgomery R."/>
            <person name="Ziemer C."/>
            <person name="Klaassens E."/>
            <person name="Ocuiv P."/>
            <person name="Morrison M."/>
        </authorList>
    </citation>
    <scope>NUCLEOTIDE SEQUENCE [LARGE SCALE GENOMIC DNA]</scope>
    <source>
        <strain evidence="2 3">8</strain>
    </source>
</reference>
<name>E9SF66_RUMAL</name>
<dbReference type="RefSeq" id="WP_002851640.1">
    <property type="nucleotide sequence ID" value="NZ_ADKM02000112.1"/>
</dbReference>
<dbReference type="AlphaFoldDB" id="E9SF66"/>
<dbReference type="InterPro" id="IPR003731">
    <property type="entry name" value="Di-Nase_FeMo-co_biosynth"/>
</dbReference>
<keyword evidence="3" id="KW-1185">Reference proteome</keyword>
<organism evidence="2 3">
    <name type="scientific">Ruminococcus albus 8</name>
    <dbReference type="NCBI Taxonomy" id="246199"/>
    <lineage>
        <taxon>Bacteria</taxon>
        <taxon>Bacillati</taxon>
        <taxon>Bacillota</taxon>
        <taxon>Clostridia</taxon>
        <taxon>Eubacteriales</taxon>
        <taxon>Oscillospiraceae</taxon>
        <taxon>Ruminococcus</taxon>
    </lineage>
</organism>
<proteinExistence type="predicted"/>
<dbReference type="Pfam" id="PF02579">
    <property type="entry name" value="Nitro_FeMo-Co"/>
    <property type="match status" value="1"/>
</dbReference>
<gene>
    <name evidence="2" type="ORF">CUS_5278</name>
</gene>
<dbReference type="Proteomes" id="UP000004259">
    <property type="component" value="Unassembled WGS sequence"/>
</dbReference>
<feature type="domain" description="Dinitrogenase iron-molybdenum cofactor biosynthesis" evidence="1">
    <location>
        <begin position="13"/>
        <end position="104"/>
    </location>
</feature>
<accession>E9SF66</accession>
<dbReference type="Gene3D" id="3.30.420.130">
    <property type="entry name" value="Dinitrogenase iron-molybdenum cofactor biosynthesis domain"/>
    <property type="match status" value="1"/>
</dbReference>
<dbReference type="eggNOG" id="COG1433">
    <property type="taxonomic scope" value="Bacteria"/>
</dbReference>
<evidence type="ECO:0000259" key="1">
    <source>
        <dbReference type="Pfam" id="PF02579"/>
    </source>
</evidence>
<evidence type="ECO:0000313" key="2">
    <source>
        <dbReference type="EMBL" id="EGC02082.1"/>
    </source>
</evidence>
<comment type="caution">
    <text evidence="2">The sequence shown here is derived from an EMBL/GenBank/DDBJ whole genome shotgun (WGS) entry which is preliminary data.</text>
</comment>
<dbReference type="STRING" id="246199.CUS_5278"/>
<dbReference type="InterPro" id="IPR051840">
    <property type="entry name" value="NifX/NifY_domain"/>
</dbReference>